<dbReference type="InterPro" id="IPR007197">
    <property type="entry name" value="rSAM"/>
</dbReference>
<feature type="binding site" evidence="5">
    <location>
        <position position="47"/>
    </location>
    <ligand>
        <name>[4Fe-4S] cluster</name>
        <dbReference type="ChEBI" id="CHEBI:49883"/>
        <note>4Fe-4S-S-AdoMet</note>
    </ligand>
</feature>
<feature type="binding site" evidence="6">
    <location>
        <position position="121"/>
    </location>
    <ligand>
        <name>(3R)-3-methyl-D-ornithine</name>
        <dbReference type="ChEBI" id="CHEBI:64642"/>
    </ligand>
</feature>
<feature type="binding site" evidence="6">
    <location>
        <position position="146"/>
    </location>
    <ligand>
        <name>(3R)-3-methyl-D-ornithine</name>
        <dbReference type="ChEBI" id="CHEBI:64642"/>
    </ligand>
</feature>
<evidence type="ECO:0000256" key="3">
    <source>
        <dbReference type="ARBA" id="ARBA00023004"/>
    </source>
</evidence>
<dbReference type="InterPro" id="IPR006638">
    <property type="entry name" value="Elp3/MiaA/NifB-like_rSAM"/>
</dbReference>
<keyword evidence="2" id="KW-0479">Metal-binding</keyword>
<evidence type="ECO:0000256" key="6">
    <source>
        <dbReference type="PIRSR" id="PIRSR004762-2"/>
    </source>
</evidence>
<proteinExistence type="predicted"/>
<dbReference type="InterPro" id="IPR013785">
    <property type="entry name" value="Aldolase_TIM"/>
</dbReference>
<feature type="binding site" evidence="5">
    <location>
        <position position="54"/>
    </location>
    <ligand>
        <name>[4Fe-4S] cluster</name>
        <dbReference type="ChEBI" id="CHEBI:49883"/>
        <note>4Fe-4S-S-AdoMet</note>
    </ligand>
</feature>
<dbReference type="GO" id="GO:0051539">
    <property type="term" value="F:4 iron, 4 sulfur cluster binding"/>
    <property type="evidence" value="ECO:0007669"/>
    <property type="project" value="UniProtKB-KW"/>
</dbReference>
<dbReference type="NCBIfam" id="TIGR03956">
    <property type="entry name" value="rSAM_HydE"/>
    <property type="match status" value="1"/>
</dbReference>
<dbReference type="EMBL" id="AECZ01000009">
    <property type="protein sequence ID" value="EFL51486.1"/>
    <property type="molecule type" value="Genomic_DNA"/>
</dbReference>
<feature type="binding site" evidence="6">
    <location>
        <position position="157"/>
    </location>
    <ligand>
        <name>S-adenosyl-L-methionine</name>
        <dbReference type="ChEBI" id="CHEBI:59789"/>
    </ligand>
</feature>
<gene>
    <name evidence="8" type="ORF">DesfrDRAFT_1647</name>
</gene>
<protein>
    <submittedName>
        <fullName evidence="8">Radical SAM domain protein</fullName>
    </submittedName>
</protein>
<dbReference type="GO" id="GO:0046872">
    <property type="term" value="F:metal ion binding"/>
    <property type="evidence" value="ECO:0007669"/>
    <property type="project" value="UniProtKB-KW"/>
</dbReference>
<dbReference type="STRING" id="596151.DesfrDRAFT_1647"/>
<evidence type="ECO:0000256" key="2">
    <source>
        <dbReference type="ARBA" id="ARBA00022723"/>
    </source>
</evidence>
<dbReference type="InterPro" id="IPR024021">
    <property type="entry name" value="FeFe-hyd_HydE_rSAM"/>
</dbReference>
<evidence type="ECO:0000259" key="7">
    <source>
        <dbReference type="PROSITE" id="PS51918"/>
    </source>
</evidence>
<keyword evidence="9" id="KW-1185">Reference proteome</keyword>
<dbReference type="SFLD" id="SFLDS00029">
    <property type="entry name" value="Radical_SAM"/>
    <property type="match status" value="1"/>
</dbReference>
<evidence type="ECO:0000256" key="4">
    <source>
        <dbReference type="ARBA" id="ARBA00023014"/>
    </source>
</evidence>
<sequence length="337" mass="37130">MNRREILDALGDPAAGKALFTEADRVRREHCGDEAQLRGVVHFSNHCSCDDLYCGLRASNRAIERFRMSEDTVVETALAVADAGLRTVVLQSGEDGYYTRERVRSILRRILDQADVAVTLSLGERSPDDLRAFRDAGAGRYLMKHETMNPELYARMRPGRTLAGRLRALKTIRDLGYQTGVGNIVGLPGQTLDDLADDILFFQDFQPDMVNIGPFIPDGSTPLGSEPAGDIELMLRVFALTRIVTRNTHLAAANTVATLDPDQGQYRALVQGGANVIMPNCNPFAQSKKDKIEYEFQITTKKRYVSVDEAKNVLARAGRTIGSSRGDSLKMQGAAHD</sequence>
<dbReference type="Pfam" id="PF04055">
    <property type="entry name" value="Radical_SAM"/>
    <property type="match status" value="1"/>
</dbReference>
<dbReference type="SUPFAM" id="SSF102114">
    <property type="entry name" value="Radical SAM enzymes"/>
    <property type="match status" value="1"/>
</dbReference>
<dbReference type="PIRSF" id="PIRSF004762">
    <property type="entry name" value="CHP00423"/>
    <property type="match status" value="1"/>
</dbReference>
<dbReference type="PANTHER" id="PTHR43726:SF1">
    <property type="entry name" value="BIOTIN SYNTHASE"/>
    <property type="match status" value="1"/>
</dbReference>
<dbReference type="RefSeq" id="WP_005992855.1">
    <property type="nucleotide sequence ID" value="NZ_AECZ01000009.1"/>
</dbReference>
<keyword evidence="5" id="KW-0004">4Fe-4S</keyword>
<dbReference type="AlphaFoldDB" id="E1JVJ8"/>
<dbReference type="GO" id="GO:0016740">
    <property type="term" value="F:transferase activity"/>
    <property type="evidence" value="ECO:0007669"/>
    <property type="project" value="TreeGrafter"/>
</dbReference>
<feature type="domain" description="Radical SAM core" evidence="7">
    <location>
        <begin position="33"/>
        <end position="253"/>
    </location>
</feature>
<evidence type="ECO:0000256" key="1">
    <source>
        <dbReference type="ARBA" id="ARBA00022691"/>
    </source>
</evidence>
<name>E1JVJ8_SOLFR</name>
<dbReference type="Gene3D" id="3.20.20.70">
    <property type="entry name" value="Aldolase class I"/>
    <property type="match status" value="1"/>
</dbReference>
<comment type="cofactor">
    <cofactor evidence="5">
        <name>[4Fe-4S] cluster</name>
        <dbReference type="ChEBI" id="CHEBI:49883"/>
    </cofactor>
    <text evidence="5">Binds 1 [4Fe-4S] cluster. The cluster is coordinated with 3 cysteines and an exchangeable S-adenosyl-L-methionine.</text>
</comment>
<accession>E1JVJ8</accession>
<dbReference type="PROSITE" id="PS51918">
    <property type="entry name" value="RADICAL_SAM"/>
    <property type="match status" value="1"/>
</dbReference>
<dbReference type="SMART" id="SM00729">
    <property type="entry name" value="Elp3"/>
    <property type="match status" value="1"/>
</dbReference>
<dbReference type="Proteomes" id="UP000006250">
    <property type="component" value="Unassembled WGS sequence"/>
</dbReference>
<evidence type="ECO:0000256" key="5">
    <source>
        <dbReference type="PIRSR" id="PIRSR004762-1"/>
    </source>
</evidence>
<keyword evidence="3 5" id="KW-0408">Iron</keyword>
<comment type="caution">
    <text evidence="8">The sequence shown here is derived from an EMBL/GenBank/DDBJ whole genome shotgun (WGS) entry which is preliminary data.</text>
</comment>
<evidence type="ECO:0000313" key="9">
    <source>
        <dbReference type="Proteomes" id="UP000006250"/>
    </source>
</evidence>
<dbReference type="OrthoDB" id="9775764at2"/>
<keyword evidence="4 5" id="KW-0411">Iron-sulfur</keyword>
<reference evidence="8 9" key="1">
    <citation type="submission" date="2010-08" db="EMBL/GenBank/DDBJ databases">
        <title>The draft genome of Desulfovibrio fructosovorans JJ.</title>
        <authorList>
            <consortium name="US DOE Joint Genome Institute (JGI-PGF)"/>
            <person name="Lucas S."/>
            <person name="Copeland A."/>
            <person name="Lapidus A."/>
            <person name="Cheng J.-F."/>
            <person name="Bruce D."/>
            <person name="Goodwin L."/>
            <person name="Pitluck S."/>
            <person name="Land M.L."/>
            <person name="Hauser L."/>
            <person name="Chang Y.-J."/>
            <person name="Jeffries C."/>
            <person name="Wall J.D."/>
            <person name="Stahl D.A."/>
            <person name="Arkin A.P."/>
            <person name="Dehal P."/>
            <person name="Stolyar S.M."/>
            <person name="Hazen T.C."/>
            <person name="Woyke T.J."/>
        </authorList>
    </citation>
    <scope>NUCLEOTIDE SEQUENCE [LARGE SCALE GENOMIC DNA]</scope>
    <source>
        <strain evidence="8 9">JJ</strain>
    </source>
</reference>
<dbReference type="InterPro" id="IPR058240">
    <property type="entry name" value="rSAM_sf"/>
</dbReference>
<feature type="binding site" evidence="6">
    <location>
        <position position="165"/>
    </location>
    <ligand>
        <name>S-adenosyl-L-methionine</name>
        <dbReference type="ChEBI" id="CHEBI:59789"/>
    </ligand>
</feature>
<evidence type="ECO:0000313" key="8">
    <source>
        <dbReference type="EMBL" id="EFL51486.1"/>
    </source>
</evidence>
<organism evidence="8 9">
    <name type="scientific">Solidesulfovibrio fructosivorans JJ]</name>
    <dbReference type="NCBI Taxonomy" id="596151"/>
    <lineage>
        <taxon>Bacteria</taxon>
        <taxon>Pseudomonadati</taxon>
        <taxon>Thermodesulfobacteriota</taxon>
        <taxon>Desulfovibrionia</taxon>
        <taxon>Desulfovibrionales</taxon>
        <taxon>Desulfovibrionaceae</taxon>
        <taxon>Solidesulfovibrio</taxon>
    </lineage>
</organism>
<dbReference type="PANTHER" id="PTHR43726">
    <property type="entry name" value="3-METHYLORNITHINE SYNTHASE"/>
    <property type="match status" value="1"/>
</dbReference>
<dbReference type="SFLD" id="SFLDG01060">
    <property type="entry name" value="BATS_domain_containing"/>
    <property type="match status" value="1"/>
</dbReference>
<dbReference type="eggNOG" id="COG0502">
    <property type="taxonomic scope" value="Bacteria"/>
</dbReference>
<dbReference type="InterPro" id="IPR034422">
    <property type="entry name" value="HydE/PylB-like"/>
</dbReference>
<keyword evidence="1 5" id="KW-0949">S-adenosyl-L-methionine</keyword>
<dbReference type="CDD" id="cd01335">
    <property type="entry name" value="Radical_SAM"/>
    <property type="match status" value="1"/>
</dbReference>